<accession>A0A0B7H030</accession>
<sequence length="210" mass="23486">MIEMKNNHSEDAAFIAALEYILNKASIKEIDAFEEAVQRRKRSFESFPGLRSLNPEEMAKKMSSSIQKSIDASMLGVRNTVRNFAADMLAKEAPELSQEQLENLLDSWIPEAPSYTAEGGTVRHSIAKAGKVNGIPADALYGMILQFVSYSIGEMSKEELKELQESMGDWTGVYWKRFPADIQREIKSFLQGEINSGQFRKSIQALLGLA</sequence>
<evidence type="ECO:0000313" key="3">
    <source>
        <dbReference type="Proteomes" id="UP000042527"/>
    </source>
</evidence>
<evidence type="ECO:0000313" key="4">
    <source>
        <dbReference type="Proteomes" id="UP000323594"/>
    </source>
</evidence>
<dbReference type="AlphaFoldDB" id="A0A0B7H030"/>
<reference evidence="1" key="2">
    <citation type="submission" date="2015-01" db="EMBL/GenBank/DDBJ databases">
        <authorList>
            <person name="Xiang T."/>
            <person name="Song Y."/>
            <person name="Huang L."/>
            <person name="Wang B."/>
            <person name="Wu P."/>
        </authorList>
    </citation>
    <scope>NUCLEOTIDE SEQUENCE [LARGE SCALE GENOMIC DNA]</scope>
    <source>
        <strain evidence="1">V1</strain>
    </source>
</reference>
<name>A0A0B7H030_TREPH</name>
<keyword evidence="3" id="KW-1185">Reference proteome</keyword>
<organism evidence="1 3">
    <name type="scientific">Treponema phagedenis</name>
    <dbReference type="NCBI Taxonomy" id="162"/>
    <lineage>
        <taxon>Bacteria</taxon>
        <taxon>Pseudomonadati</taxon>
        <taxon>Spirochaetota</taxon>
        <taxon>Spirochaetia</taxon>
        <taxon>Spirochaetales</taxon>
        <taxon>Treponemataceae</taxon>
        <taxon>Treponema</taxon>
    </lineage>
</organism>
<dbReference type="RefSeq" id="WP_148878861.1">
    <property type="nucleotide sequence ID" value="NZ_CDNC01000034.1"/>
</dbReference>
<dbReference type="EMBL" id="CDNC01000034">
    <property type="protein sequence ID" value="CEM62585.1"/>
    <property type="molecule type" value="Genomic_DNA"/>
</dbReference>
<protein>
    <submittedName>
        <fullName evidence="1">Uncharacterized protein</fullName>
    </submittedName>
</protein>
<gene>
    <name evidence="2" type="ORF">FUT82_07650</name>
    <name evidence="1" type="ORF">TPHV1_40088</name>
</gene>
<proteinExistence type="predicted"/>
<dbReference type="Proteomes" id="UP000323594">
    <property type="component" value="Chromosome"/>
</dbReference>
<evidence type="ECO:0000313" key="2">
    <source>
        <dbReference type="EMBL" id="QEJ97880.1"/>
    </source>
</evidence>
<reference evidence="3" key="1">
    <citation type="submission" date="2015-01" db="EMBL/GenBank/DDBJ databases">
        <authorList>
            <person name="Manzoor Shahid"/>
            <person name="Zubair Saima"/>
        </authorList>
    </citation>
    <scope>NUCLEOTIDE SEQUENCE [LARGE SCALE GENOMIC DNA]</scope>
    <source>
        <strain evidence="3">V1</strain>
    </source>
</reference>
<dbReference type="GeneID" id="57752958"/>
<reference evidence="2 4" key="3">
    <citation type="submission" date="2019-08" db="EMBL/GenBank/DDBJ databases">
        <authorList>
            <person name="Kuhnert P."/>
        </authorList>
    </citation>
    <scope>NUCLEOTIDE SEQUENCE [LARGE SCALE GENOMIC DNA]</scope>
    <source>
        <strain evidence="2 4">B36.5</strain>
    </source>
</reference>
<dbReference type="OrthoDB" id="358678at2"/>
<evidence type="ECO:0000313" key="1">
    <source>
        <dbReference type="EMBL" id="CEM62585.1"/>
    </source>
</evidence>
<dbReference type="Proteomes" id="UP000042527">
    <property type="component" value="Unassembled WGS sequence"/>
</dbReference>
<dbReference type="EMBL" id="CP042817">
    <property type="protein sequence ID" value="QEJ97880.1"/>
    <property type="molecule type" value="Genomic_DNA"/>
</dbReference>